<reference evidence="1 2" key="1">
    <citation type="journal article" date="2019" name="Nat. Ecol. Evol.">
        <title>Megaphylogeny resolves global patterns of mushroom evolution.</title>
        <authorList>
            <person name="Varga T."/>
            <person name="Krizsan K."/>
            <person name="Foldi C."/>
            <person name="Dima B."/>
            <person name="Sanchez-Garcia M."/>
            <person name="Sanchez-Ramirez S."/>
            <person name="Szollosi G.J."/>
            <person name="Szarkandi J.G."/>
            <person name="Papp V."/>
            <person name="Albert L."/>
            <person name="Andreopoulos W."/>
            <person name="Angelini C."/>
            <person name="Antonin V."/>
            <person name="Barry K.W."/>
            <person name="Bougher N.L."/>
            <person name="Buchanan P."/>
            <person name="Buyck B."/>
            <person name="Bense V."/>
            <person name="Catcheside P."/>
            <person name="Chovatia M."/>
            <person name="Cooper J."/>
            <person name="Damon W."/>
            <person name="Desjardin D."/>
            <person name="Finy P."/>
            <person name="Geml J."/>
            <person name="Haridas S."/>
            <person name="Hughes K."/>
            <person name="Justo A."/>
            <person name="Karasinski D."/>
            <person name="Kautmanova I."/>
            <person name="Kiss B."/>
            <person name="Kocsube S."/>
            <person name="Kotiranta H."/>
            <person name="LaButti K.M."/>
            <person name="Lechner B.E."/>
            <person name="Liimatainen K."/>
            <person name="Lipzen A."/>
            <person name="Lukacs Z."/>
            <person name="Mihaltcheva S."/>
            <person name="Morgado L.N."/>
            <person name="Niskanen T."/>
            <person name="Noordeloos M.E."/>
            <person name="Ohm R.A."/>
            <person name="Ortiz-Santana B."/>
            <person name="Ovrebo C."/>
            <person name="Racz N."/>
            <person name="Riley R."/>
            <person name="Savchenko A."/>
            <person name="Shiryaev A."/>
            <person name="Soop K."/>
            <person name="Spirin V."/>
            <person name="Szebenyi C."/>
            <person name="Tomsovsky M."/>
            <person name="Tulloss R.E."/>
            <person name="Uehling J."/>
            <person name="Grigoriev I.V."/>
            <person name="Vagvolgyi C."/>
            <person name="Papp T."/>
            <person name="Martin F.M."/>
            <person name="Miettinen O."/>
            <person name="Hibbett D.S."/>
            <person name="Nagy L.G."/>
        </authorList>
    </citation>
    <scope>NUCLEOTIDE SEQUENCE [LARGE SCALE GENOMIC DNA]</scope>
    <source>
        <strain evidence="1 2">CBS 309.79</strain>
    </source>
</reference>
<accession>A0A5C3QQ81</accession>
<evidence type="ECO:0000313" key="1">
    <source>
        <dbReference type="EMBL" id="TFL02459.1"/>
    </source>
</evidence>
<evidence type="ECO:0000313" key="2">
    <source>
        <dbReference type="Proteomes" id="UP000305067"/>
    </source>
</evidence>
<name>A0A5C3QQ81_9AGAR</name>
<sequence>MCLLYILQFMTCPVSRFRIVLGLLSDVEDLPNVSHAGLARLITFDAGLHFIKFTWRVTVETSHDLHWRLAHALKVVRRSSIWAWTERRSMAYISLPFFSNSAFEQEPSAGDLILVGSLCARRRLQARLSQKDHMHFQNSLISRRRGYTGGGGKIDKAWAGKKSRLSPGAYNMPLRLEPESVPVLFYPGLDVRGALCRENGPQISTLLAEPLTRRCRYDHEQSQKTK</sequence>
<dbReference type="EMBL" id="ML178822">
    <property type="protein sequence ID" value="TFL02459.1"/>
    <property type="molecule type" value="Genomic_DNA"/>
</dbReference>
<gene>
    <name evidence="1" type="ORF">BDV98DRAFT_645200</name>
</gene>
<keyword evidence="2" id="KW-1185">Reference proteome</keyword>
<dbReference type="AlphaFoldDB" id="A0A5C3QQ81"/>
<organism evidence="1 2">
    <name type="scientific">Pterulicium gracile</name>
    <dbReference type="NCBI Taxonomy" id="1884261"/>
    <lineage>
        <taxon>Eukaryota</taxon>
        <taxon>Fungi</taxon>
        <taxon>Dikarya</taxon>
        <taxon>Basidiomycota</taxon>
        <taxon>Agaricomycotina</taxon>
        <taxon>Agaricomycetes</taxon>
        <taxon>Agaricomycetidae</taxon>
        <taxon>Agaricales</taxon>
        <taxon>Pleurotineae</taxon>
        <taxon>Pterulaceae</taxon>
        <taxon>Pterulicium</taxon>
    </lineage>
</organism>
<protein>
    <submittedName>
        <fullName evidence="1">Uncharacterized protein</fullName>
    </submittedName>
</protein>
<dbReference type="Proteomes" id="UP000305067">
    <property type="component" value="Unassembled WGS sequence"/>
</dbReference>
<proteinExistence type="predicted"/>